<feature type="domain" description="6-phosphogluconate dehydrogenase NADP-binding" evidence="3">
    <location>
        <begin position="6"/>
        <end position="163"/>
    </location>
</feature>
<dbReference type="Gene3D" id="3.40.50.720">
    <property type="entry name" value="NAD(P)-binding Rossmann-like Domain"/>
    <property type="match status" value="1"/>
</dbReference>
<sequence>MSTLPKVAVLGLGAMGHAFASNLLKNGFTVAGWNRSPARGEDLQAHGLSLHATPQQAVADAEVIISMLADGEATLEVLAQIAPACQPQAIYCQMGTIGLPETRQAIALLRELQPAMTYIDAPVSGTKAPAEKAQILVLASGDREKGAAAEPVFAAISRGTQWFGEAGNSQKMKLVLNAWLISMMQGIAESAQLAKTLGFTPDQLWSALEGGPLAAPLCQSETGRHRQRAVYPADAAGACPERCPAGAFPWPSRTPCRGWKTSPNCGSRRRTRDMPERICLRYISGCRRRQKRNFLPTPGKKWPWWPLILADGASIRIYRTLA</sequence>
<evidence type="ECO:0000256" key="2">
    <source>
        <dbReference type="SAM" id="SignalP"/>
    </source>
</evidence>
<evidence type="ECO:0000313" key="4">
    <source>
        <dbReference type="EMBL" id="VTM55958.1"/>
    </source>
</evidence>
<dbReference type="InterPro" id="IPR013328">
    <property type="entry name" value="6PGD_dom2"/>
</dbReference>
<dbReference type="PANTHER" id="PTHR43580">
    <property type="entry name" value="OXIDOREDUCTASE GLYR1-RELATED"/>
    <property type="match status" value="1"/>
</dbReference>
<dbReference type="PANTHER" id="PTHR43580:SF2">
    <property type="entry name" value="CYTOKINE-LIKE NUCLEAR FACTOR N-PAC"/>
    <property type="match status" value="1"/>
</dbReference>
<dbReference type="GO" id="GO:0008679">
    <property type="term" value="F:2-hydroxy-3-oxopropionate reductase activity"/>
    <property type="evidence" value="ECO:0007669"/>
    <property type="project" value="UniProtKB-EC"/>
</dbReference>
<keyword evidence="1 4" id="KW-0560">Oxidoreductase</keyword>
<dbReference type="AlphaFoldDB" id="A0A4P0Y297"/>
<dbReference type="Gene3D" id="1.10.1040.10">
    <property type="entry name" value="N-(1-d-carboxylethyl)-l-norvaline Dehydrogenase, domain 2"/>
    <property type="match status" value="1"/>
</dbReference>
<protein>
    <submittedName>
        <fullName evidence="4">2-hydroxy-3-oxopropionate reductase</fullName>
        <ecNumber evidence="4">1.1.1.60</ecNumber>
    </submittedName>
</protein>
<evidence type="ECO:0000256" key="1">
    <source>
        <dbReference type="ARBA" id="ARBA00023002"/>
    </source>
</evidence>
<dbReference type="Pfam" id="PF03446">
    <property type="entry name" value="NAD_binding_2"/>
    <property type="match status" value="1"/>
</dbReference>
<gene>
    <name evidence="4" type="primary">garR_1</name>
    <name evidence="4" type="ORF">NCTC9183_03793</name>
</gene>
<dbReference type="InterPro" id="IPR051265">
    <property type="entry name" value="HIBADH-related_NP60_sf"/>
</dbReference>
<dbReference type="EMBL" id="CABDVL010000003">
    <property type="protein sequence ID" value="VTM55958.1"/>
    <property type="molecule type" value="Genomic_DNA"/>
</dbReference>
<dbReference type="EC" id="1.1.1.60" evidence="4"/>
<dbReference type="InterPro" id="IPR006115">
    <property type="entry name" value="6PGDH_NADP-bd"/>
</dbReference>
<dbReference type="InterPro" id="IPR036291">
    <property type="entry name" value="NAD(P)-bd_dom_sf"/>
</dbReference>
<dbReference type="SUPFAM" id="SSF48179">
    <property type="entry name" value="6-phosphogluconate dehydrogenase C-terminal domain-like"/>
    <property type="match status" value="1"/>
</dbReference>
<dbReference type="GO" id="GO:0050661">
    <property type="term" value="F:NADP binding"/>
    <property type="evidence" value="ECO:0007669"/>
    <property type="project" value="InterPro"/>
</dbReference>
<accession>A0A4P0Y297</accession>
<keyword evidence="2" id="KW-0732">Signal</keyword>
<feature type="signal peptide" evidence="2">
    <location>
        <begin position="1"/>
        <end position="20"/>
    </location>
</feature>
<dbReference type="SUPFAM" id="SSF51735">
    <property type="entry name" value="NAD(P)-binding Rossmann-fold domains"/>
    <property type="match status" value="1"/>
</dbReference>
<dbReference type="InterPro" id="IPR008927">
    <property type="entry name" value="6-PGluconate_DH-like_C_sf"/>
</dbReference>
<organism evidence="4">
    <name type="scientific">Klebsiella pneumoniae</name>
    <dbReference type="NCBI Taxonomy" id="573"/>
    <lineage>
        <taxon>Bacteria</taxon>
        <taxon>Pseudomonadati</taxon>
        <taxon>Pseudomonadota</taxon>
        <taxon>Gammaproteobacteria</taxon>
        <taxon>Enterobacterales</taxon>
        <taxon>Enterobacteriaceae</taxon>
        <taxon>Klebsiella/Raoultella group</taxon>
        <taxon>Klebsiella</taxon>
        <taxon>Klebsiella pneumoniae complex</taxon>
    </lineage>
</organism>
<evidence type="ECO:0000259" key="3">
    <source>
        <dbReference type="Pfam" id="PF03446"/>
    </source>
</evidence>
<reference evidence="4" key="1">
    <citation type="submission" date="2019-04" db="EMBL/GenBank/DDBJ databases">
        <authorList>
            <consortium name="Pathogen Informatics"/>
        </authorList>
    </citation>
    <scope>NUCLEOTIDE SEQUENCE</scope>
    <source>
        <strain evidence="4">NCTC9183</strain>
    </source>
</reference>
<name>A0A4P0Y297_KLEPN</name>
<feature type="chain" id="PRO_5026124434" evidence="2">
    <location>
        <begin position="21"/>
        <end position="322"/>
    </location>
</feature>
<dbReference type="Proteomes" id="UP000507695">
    <property type="component" value="Unassembled WGS sequence"/>
</dbReference>
<proteinExistence type="predicted"/>